<evidence type="ECO:0000256" key="19">
    <source>
        <dbReference type="ARBA" id="ARBA00023186"/>
    </source>
</evidence>
<feature type="domain" description="Daxx histone-binding" evidence="26">
    <location>
        <begin position="341"/>
        <end position="417"/>
    </location>
</feature>
<keyword evidence="15" id="KW-0156">Chromatin regulator</keyword>
<dbReference type="Proteomes" id="UP000235965">
    <property type="component" value="Unassembled WGS sequence"/>
</dbReference>
<dbReference type="GO" id="GO:0006915">
    <property type="term" value="P:apoptotic process"/>
    <property type="evidence" value="ECO:0007669"/>
    <property type="project" value="UniProtKB-KW"/>
</dbReference>
<evidence type="ECO:0000256" key="13">
    <source>
        <dbReference type="ARBA" id="ARBA00022703"/>
    </source>
</evidence>
<dbReference type="AlphaFoldDB" id="A0A2J7R1D1"/>
<evidence type="ECO:0000256" key="21">
    <source>
        <dbReference type="ARBA" id="ARBA00023328"/>
    </source>
</evidence>
<evidence type="ECO:0000256" key="14">
    <source>
        <dbReference type="ARBA" id="ARBA00022843"/>
    </source>
</evidence>
<keyword evidence="8" id="KW-0158">Chromosome</keyword>
<evidence type="ECO:0000256" key="18">
    <source>
        <dbReference type="ARBA" id="ARBA00023163"/>
    </source>
</evidence>
<dbReference type="GO" id="GO:0005730">
    <property type="term" value="C:nucleolus"/>
    <property type="evidence" value="ECO:0007669"/>
    <property type="project" value="UniProtKB-SubCell"/>
</dbReference>
<evidence type="ECO:0000256" key="15">
    <source>
        <dbReference type="ARBA" id="ARBA00022853"/>
    </source>
</evidence>
<feature type="compositionally biased region" description="Basic and acidic residues" evidence="24">
    <location>
        <begin position="457"/>
        <end position="466"/>
    </location>
</feature>
<reference evidence="27 28" key="1">
    <citation type="submission" date="2017-12" db="EMBL/GenBank/DDBJ databases">
        <title>Hemimetabolous genomes reveal molecular basis of termite eusociality.</title>
        <authorList>
            <person name="Harrison M.C."/>
            <person name="Jongepier E."/>
            <person name="Robertson H.M."/>
            <person name="Arning N."/>
            <person name="Bitard-Feildel T."/>
            <person name="Chao H."/>
            <person name="Childers C.P."/>
            <person name="Dinh H."/>
            <person name="Doddapaneni H."/>
            <person name="Dugan S."/>
            <person name="Gowin J."/>
            <person name="Greiner C."/>
            <person name="Han Y."/>
            <person name="Hu H."/>
            <person name="Hughes D.S.T."/>
            <person name="Huylmans A.-K."/>
            <person name="Kemena C."/>
            <person name="Kremer L.P.M."/>
            <person name="Lee S.L."/>
            <person name="Lopez-Ezquerra A."/>
            <person name="Mallet L."/>
            <person name="Monroy-Kuhn J.M."/>
            <person name="Moser A."/>
            <person name="Murali S.C."/>
            <person name="Muzny D.M."/>
            <person name="Otani S."/>
            <person name="Piulachs M.-D."/>
            <person name="Poelchau M."/>
            <person name="Qu J."/>
            <person name="Schaub F."/>
            <person name="Wada-Katsumata A."/>
            <person name="Worley K.C."/>
            <person name="Xie Q."/>
            <person name="Ylla G."/>
            <person name="Poulsen M."/>
            <person name="Gibbs R.A."/>
            <person name="Schal C."/>
            <person name="Richards S."/>
            <person name="Belles X."/>
            <person name="Korb J."/>
            <person name="Bornberg-Bauer E."/>
        </authorList>
    </citation>
    <scope>NUCLEOTIDE SEQUENCE [LARGE SCALE GENOMIC DNA]</scope>
    <source>
        <tissue evidence="27">Whole body</tissue>
    </source>
</reference>
<evidence type="ECO:0000256" key="20">
    <source>
        <dbReference type="ARBA" id="ARBA00023242"/>
    </source>
</evidence>
<feature type="compositionally biased region" description="Polar residues" evidence="24">
    <location>
        <begin position="705"/>
        <end position="714"/>
    </location>
</feature>
<keyword evidence="9" id="KW-0963">Cytoplasm</keyword>
<keyword evidence="13" id="KW-0053">Apoptosis</keyword>
<protein>
    <recommendedName>
        <fullName evidence="7">Death domain-associated protein 6</fullName>
    </recommendedName>
    <alternativeName>
        <fullName evidence="22">Daxx</fullName>
    </alternativeName>
</protein>
<keyword evidence="28" id="KW-1185">Reference proteome</keyword>
<sequence length="845" mass="95435">MNNCDVITLSSDDENTSIFKDKYPLKQVTEMPLQLQVKPEKRWTAEDDTYCINEPNKRIQPLCIAREHKVEKEDKFKFFTQNLKLMPNKNEEHRSQIIFDEFLKLCRQNNESPEMEKILHKAHSYYIKAKPDYTSSQEFENLVRCKMSDIKKRPCSIYVYIKDVVDEIKVRRLKNCEAPSKRQKTCNGSFHVPNNSDVVEPGCSHAEEEDEDKARKDEISALVNAAESRYKARRIKKLSKAMEQLQNRIAKLEEKEVVFDEDNDSAYIRLERYKARICKVYQKLCELTGDSYGDKVTHRRIAFSGTKSSDINRCIERFVNKTGQFPDFHDILALVKSVQADVNMKPEELRRIAEEAFVSVGQQLQKQRQYESWDSLSVFLKDQADPAESNPELESKLQNNYKEYAPRIQNVIDSFAEKQVTEKLVAEEVPDEDANKTEDSGPDECEEEEEAEDEKDFVEKVLRGEEDLSMDEDTETENHEENGKCDVLADEDGCESSHIFPGQEENPLEVTNDCIHMQNPLAVNTQSCCPSASVADVCIAGQLGPVSPPVLGEDLSKHELHHMKLPSDKEYNSSEEKSDGCNFPSDTKCLSSFHSSEHNLHVSESCSSPLSTISHSEQFKKSESKSLIFSSITDSDSVSHHSGQQDTSNSHPTLCTAIIKDTDNLQSPHLQLYKSAKPELSSASIIKSDANLSSLHPKQYDIPKTQASLPTSTIEGDAETSDEDRASPSLLMNQNTSELDSSVENSDSSGTLIMQPTATDVNVNGVKSKSNSNSDLTLHTTPTRSELISSKFVVTKMEVESDTDSRVACNKSEKMIRPLRKFVRKIGISSIGKQENANPDVITLE</sequence>
<dbReference type="InterPro" id="IPR031333">
    <property type="entry name" value="Daxx_N"/>
</dbReference>
<dbReference type="Gene3D" id="1.20.58.2170">
    <property type="match status" value="1"/>
</dbReference>
<keyword evidence="16" id="KW-0805">Transcription regulation</keyword>
<keyword evidence="19" id="KW-0143">Chaperone</keyword>
<evidence type="ECO:0000256" key="7">
    <source>
        <dbReference type="ARBA" id="ARBA00019298"/>
    </source>
</evidence>
<keyword evidence="11" id="KW-1017">Isopeptide bond</keyword>
<dbReference type="Pfam" id="PF20920">
    <property type="entry name" value="DAXX_hist_bd"/>
    <property type="match status" value="1"/>
</dbReference>
<dbReference type="CDD" id="cd13150">
    <property type="entry name" value="DAXX_histone_binding"/>
    <property type="match status" value="1"/>
</dbReference>
<gene>
    <name evidence="27" type="ORF">B7P43_G05864</name>
</gene>
<feature type="compositionally biased region" description="Polar residues" evidence="24">
    <location>
        <begin position="730"/>
        <end position="760"/>
    </location>
</feature>
<evidence type="ECO:0000256" key="11">
    <source>
        <dbReference type="ARBA" id="ARBA00022499"/>
    </source>
</evidence>
<keyword evidence="17 23" id="KW-0175">Coiled coil</keyword>
<feature type="region of interest" description="Disordered" evidence="24">
    <location>
        <begin position="423"/>
        <end position="484"/>
    </location>
</feature>
<proteinExistence type="inferred from homology"/>
<accession>A0A2J7R1D1</accession>
<dbReference type="GO" id="GO:0000775">
    <property type="term" value="C:chromosome, centromeric region"/>
    <property type="evidence" value="ECO:0007669"/>
    <property type="project" value="UniProtKB-SubCell"/>
</dbReference>
<evidence type="ECO:0000313" key="27">
    <source>
        <dbReference type="EMBL" id="PNF34636.1"/>
    </source>
</evidence>
<feature type="compositionally biased region" description="Acidic residues" evidence="24">
    <location>
        <begin position="440"/>
        <end position="456"/>
    </location>
</feature>
<dbReference type="InterPro" id="IPR038298">
    <property type="entry name" value="Daxx_N_sf"/>
</dbReference>
<comment type="caution">
    <text evidence="27">The sequence shown here is derived from an EMBL/GenBank/DDBJ whole genome shotgun (WGS) entry which is preliminary data.</text>
</comment>
<keyword evidence="21" id="KW-0137">Centromere</keyword>
<keyword evidence="18" id="KW-0804">Transcription</keyword>
<evidence type="ECO:0000256" key="8">
    <source>
        <dbReference type="ARBA" id="ARBA00022454"/>
    </source>
</evidence>
<dbReference type="GO" id="GO:0016605">
    <property type="term" value="C:PML body"/>
    <property type="evidence" value="ECO:0007669"/>
    <property type="project" value="UniProtKB-SubCell"/>
</dbReference>
<evidence type="ECO:0000256" key="3">
    <source>
        <dbReference type="ARBA" id="ARBA00004584"/>
    </source>
</evidence>
<dbReference type="InParanoid" id="A0A2J7R1D1"/>
<evidence type="ECO:0000256" key="22">
    <source>
        <dbReference type="ARBA" id="ARBA00029641"/>
    </source>
</evidence>
<dbReference type="OrthoDB" id="7492809at2759"/>
<dbReference type="GO" id="GO:0005737">
    <property type="term" value="C:cytoplasm"/>
    <property type="evidence" value="ECO:0007669"/>
    <property type="project" value="UniProtKB-SubCell"/>
</dbReference>
<dbReference type="GO" id="GO:0006355">
    <property type="term" value="P:regulation of DNA-templated transcription"/>
    <property type="evidence" value="ECO:0007669"/>
    <property type="project" value="UniProtKB-ARBA"/>
</dbReference>
<evidence type="ECO:0000256" key="2">
    <source>
        <dbReference type="ARBA" id="ARBA00004496"/>
    </source>
</evidence>
<keyword evidence="20" id="KW-0539">Nucleus</keyword>
<dbReference type="Pfam" id="PF03344">
    <property type="entry name" value="Daxx"/>
    <property type="match status" value="1"/>
</dbReference>
<evidence type="ECO:0000256" key="12">
    <source>
        <dbReference type="ARBA" id="ARBA00022553"/>
    </source>
</evidence>
<comment type="similarity">
    <text evidence="6">Belongs to the DAXX family.</text>
</comment>
<dbReference type="GO" id="GO:0042393">
    <property type="term" value="F:histone binding"/>
    <property type="evidence" value="ECO:0007669"/>
    <property type="project" value="InterPro"/>
</dbReference>
<evidence type="ECO:0000256" key="1">
    <source>
        <dbReference type="ARBA" id="ARBA00004322"/>
    </source>
</evidence>
<evidence type="ECO:0000256" key="5">
    <source>
        <dbReference type="ARBA" id="ARBA00004642"/>
    </source>
</evidence>
<evidence type="ECO:0000256" key="17">
    <source>
        <dbReference type="ARBA" id="ARBA00023054"/>
    </source>
</evidence>
<evidence type="ECO:0000256" key="16">
    <source>
        <dbReference type="ARBA" id="ARBA00023015"/>
    </source>
</evidence>
<evidence type="ECO:0000259" key="26">
    <source>
        <dbReference type="Pfam" id="PF20920"/>
    </source>
</evidence>
<keyword evidence="12" id="KW-0597">Phosphoprotein</keyword>
<evidence type="ECO:0000313" key="28">
    <source>
        <dbReference type="Proteomes" id="UP000235965"/>
    </source>
</evidence>
<feature type="compositionally biased region" description="Low complexity" evidence="24">
    <location>
        <begin position="761"/>
        <end position="774"/>
    </location>
</feature>
<keyword evidence="14" id="KW-0832">Ubl conjugation</keyword>
<evidence type="ECO:0000256" key="24">
    <source>
        <dbReference type="SAM" id="MobiDB-lite"/>
    </source>
</evidence>
<evidence type="ECO:0000256" key="6">
    <source>
        <dbReference type="ARBA" id="ARBA00008592"/>
    </source>
</evidence>
<evidence type="ECO:0000256" key="4">
    <source>
        <dbReference type="ARBA" id="ARBA00004604"/>
    </source>
</evidence>
<dbReference type="InterPro" id="IPR046378">
    <property type="entry name" value="DAXX_histone-bd"/>
</dbReference>
<keyword evidence="10" id="KW-0678">Repressor</keyword>
<evidence type="ECO:0000256" key="23">
    <source>
        <dbReference type="SAM" id="Coils"/>
    </source>
</evidence>
<dbReference type="Gene3D" id="1.10.8.810">
    <property type="entry name" value="Daxx helical bundle domain"/>
    <property type="match status" value="1"/>
</dbReference>
<evidence type="ECO:0000256" key="9">
    <source>
        <dbReference type="ARBA" id="ARBA00022490"/>
    </source>
</evidence>
<feature type="region of interest" description="Disordered" evidence="24">
    <location>
        <begin position="701"/>
        <end position="779"/>
    </location>
</feature>
<comment type="subcellular location">
    <subcellularLocation>
        <location evidence="3">Chromosome</location>
        <location evidence="3">Centromere</location>
    </subcellularLocation>
    <subcellularLocation>
        <location evidence="2">Cytoplasm</location>
    </subcellularLocation>
    <subcellularLocation>
        <location evidence="1">Nucleus</location>
        <location evidence="1">PML body</location>
    </subcellularLocation>
    <subcellularLocation>
        <location evidence="4">Nucleus</location>
        <location evidence="4">Nucleolus</location>
    </subcellularLocation>
    <subcellularLocation>
        <location evidence="5">Nucleus</location>
        <location evidence="5">Nucleoplasm</location>
    </subcellularLocation>
</comment>
<feature type="domain" description="Daxx N-terminal Rassf1C-interacting" evidence="25">
    <location>
        <begin position="96"/>
        <end position="171"/>
    </location>
</feature>
<dbReference type="GO" id="GO:0006325">
    <property type="term" value="P:chromatin organization"/>
    <property type="evidence" value="ECO:0007669"/>
    <property type="project" value="UniProtKB-KW"/>
</dbReference>
<dbReference type="InterPro" id="IPR046426">
    <property type="entry name" value="DAXX_histone-bd_sf"/>
</dbReference>
<evidence type="ECO:0000256" key="10">
    <source>
        <dbReference type="ARBA" id="ARBA00022491"/>
    </source>
</evidence>
<organism evidence="27 28">
    <name type="scientific">Cryptotermes secundus</name>
    <dbReference type="NCBI Taxonomy" id="105785"/>
    <lineage>
        <taxon>Eukaryota</taxon>
        <taxon>Metazoa</taxon>
        <taxon>Ecdysozoa</taxon>
        <taxon>Arthropoda</taxon>
        <taxon>Hexapoda</taxon>
        <taxon>Insecta</taxon>
        <taxon>Pterygota</taxon>
        <taxon>Neoptera</taxon>
        <taxon>Polyneoptera</taxon>
        <taxon>Dictyoptera</taxon>
        <taxon>Blattodea</taxon>
        <taxon>Blattoidea</taxon>
        <taxon>Termitoidae</taxon>
        <taxon>Kalotermitidae</taxon>
        <taxon>Cryptotermitinae</taxon>
        <taxon>Cryptotermes</taxon>
    </lineage>
</organism>
<dbReference type="STRING" id="105785.A0A2J7R1D1"/>
<feature type="coiled-coil region" evidence="23">
    <location>
        <begin position="235"/>
        <end position="262"/>
    </location>
</feature>
<evidence type="ECO:0000259" key="25">
    <source>
        <dbReference type="Pfam" id="PF03344"/>
    </source>
</evidence>
<name>A0A2J7R1D1_9NEOP</name>
<dbReference type="EMBL" id="NEVH01008208">
    <property type="protein sequence ID" value="PNF34636.1"/>
    <property type="molecule type" value="Genomic_DNA"/>
</dbReference>